<dbReference type="Proteomes" id="UP000025245">
    <property type="component" value="Chromosome"/>
</dbReference>
<dbReference type="SMR" id="A0A3L8GA66"/>
<protein>
    <submittedName>
        <fullName evidence="2">3-methyladenine DNA glycosylase</fullName>
    </submittedName>
    <submittedName>
        <fullName evidence="3">DNA-3-methyladenine glycosylase I</fullName>
    </submittedName>
</protein>
<feature type="binding site" evidence="1">
    <location>
        <position position="18"/>
    </location>
    <ligand>
        <name>Zn(2+)</name>
        <dbReference type="ChEBI" id="CHEBI:29105"/>
    </ligand>
</feature>
<feature type="binding site" evidence="1">
    <location>
        <position position="180"/>
    </location>
    <ligand>
        <name>Zn(2+)</name>
        <dbReference type="ChEBI" id="CHEBI:29105"/>
    </ligand>
</feature>
<dbReference type="InterPro" id="IPR005019">
    <property type="entry name" value="Adenine_glyco"/>
</dbReference>
<reference evidence="2 4" key="1">
    <citation type="journal article" date="2014" name="Genome Announc.">
        <title>Complete Genome Sequence of a Virulent Strain, Streptococcus iniae ISET0901, Isolated from Diseased Tilapia.</title>
        <authorList>
            <person name="Pridgeon J.W."/>
            <person name="Zhang D."/>
            <person name="Zhang L."/>
        </authorList>
    </citation>
    <scope>NUCLEOTIDE SEQUENCE [LARGE SCALE GENOMIC DNA]</scope>
    <source>
        <strain evidence="2 4">ISET0901</strain>
    </source>
</reference>
<dbReference type="RefSeq" id="WP_003100431.1">
    <property type="nucleotide sequence ID" value="NZ_CP010783.1"/>
</dbReference>
<dbReference type="AlphaFoldDB" id="A0A3L8GA66"/>
<feature type="binding site" evidence="1">
    <location>
        <position position="176"/>
    </location>
    <ligand>
        <name>Zn(2+)</name>
        <dbReference type="ChEBI" id="CHEBI:29105"/>
    </ligand>
</feature>
<feature type="binding site" evidence="1">
    <location>
        <position position="4"/>
    </location>
    <ligand>
        <name>Zn(2+)</name>
        <dbReference type="ChEBI" id="CHEBI:29105"/>
    </ligand>
</feature>
<evidence type="ECO:0000313" key="2">
    <source>
        <dbReference type="EMBL" id="AHY16735.1"/>
    </source>
</evidence>
<dbReference type="GO" id="GO:0006284">
    <property type="term" value="P:base-excision repair"/>
    <property type="evidence" value="ECO:0007669"/>
    <property type="project" value="InterPro"/>
</dbReference>
<dbReference type="EMBL" id="CP007586">
    <property type="protein sequence ID" value="AHY16735.1"/>
    <property type="molecule type" value="Genomic_DNA"/>
</dbReference>
<keyword evidence="4" id="KW-1185">Reference proteome</keyword>
<dbReference type="GeneID" id="35765143"/>
<dbReference type="GO" id="GO:0046872">
    <property type="term" value="F:metal ion binding"/>
    <property type="evidence" value="ECO:0007669"/>
    <property type="project" value="UniProtKB-KW"/>
</dbReference>
<name>A0A3L8GA66_STRIN</name>
<proteinExistence type="predicted"/>
<dbReference type="KEGG" id="sio:DW64_09915"/>
<dbReference type="GO" id="GO:0008725">
    <property type="term" value="F:DNA-3-methyladenine glycosylase activity"/>
    <property type="evidence" value="ECO:0007669"/>
    <property type="project" value="InterPro"/>
</dbReference>
<dbReference type="PANTHER" id="PTHR30037:SF4">
    <property type="entry name" value="DNA-3-METHYLADENINE GLYCOSYLASE I"/>
    <property type="match status" value="1"/>
</dbReference>
<evidence type="ECO:0000313" key="5">
    <source>
        <dbReference type="Proteomes" id="UP000269148"/>
    </source>
</evidence>
<dbReference type="OrthoDB" id="9807664at2"/>
<dbReference type="InterPro" id="IPR052891">
    <property type="entry name" value="DNA-3mA_glycosylase"/>
</dbReference>
<dbReference type="KEGG" id="siq:DQ08_09930"/>
<evidence type="ECO:0000256" key="1">
    <source>
        <dbReference type="PIRSR" id="PIRSR605019-1"/>
    </source>
</evidence>
<dbReference type="KEGG" id="siz:SI82_09835"/>
<dbReference type="STRING" id="1346.BMF34_09870"/>
<evidence type="ECO:0000313" key="3">
    <source>
        <dbReference type="EMBL" id="RLU54666.1"/>
    </source>
</evidence>
<organism evidence="3 5">
    <name type="scientific">Streptococcus iniae</name>
    <name type="common">Streptococcus shiloi</name>
    <dbReference type="NCBI Taxonomy" id="1346"/>
    <lineage>
        <taxon>Bacteria</taxon>
        <taxon>Bacillati</taxon>
        <taxon>Bacillota</taxon>
        <taxon>Bacilli</taxon>
        <taxon>Lactobacillales</taxon>
        <taxon>Streptococcaceae</taxon>
        <taxon>Streptococcus</taxon>
    </lineage>
</organism>
<dbReference type="SUPFAM" id="SSF48150">
    <property type="entry name" value="DNA-glycosylase"/>
    <property type="match status" value="1"/>
</dbReference>
<dbReference type="Gene3D" id="1.10.340.30">
    <property type="entry name" value="Hypothetical protein, domain 2"/>
    <property type="match status" value="1"/>
</dbReference>
<gene>
    <name evidence="3" type="ORF">DIY07_10115</name>
    <name evidence="2" type="ORF">DQ08_09930</name>
</gene>
<keyword evidence="1" id="KW-0862">Zinc</keyword>
<accession>A0A3L8GA66</accession>
<dbReference type="PANTHER" id="PTHR30037">
    <property type="entry name" value="DNA-3-METHYLADENINE GLYCOSYLASE 1"/>
    <property type="match status" value="1"/>
</dbReference>
<sequence length="183" mass="20903">MKRCSWVPQSNKLYCDYHDLEWGKPIFDDRELFELLCLESYQSGLSWLTVLKKRQAFRQVFSNYDIDKVAQFSEVQIAEALQNSAIIRHRLKLTATVKNAKAVKVIQEEFGSFSAYLWGFCDGKPLVNIVNSSHPVATQTDLSKALAKDLKKRGFAFLGPTTVYSFMQASGMVNDHEDTCDFK</sequence>
<evidence type="ECO:0000313" key="4">
    <source>
        <dbReference type="Proteomes" id="UP000025245"/>
    </source>
</evidence>
<reference evidence="3 5" key="2">
    <citation type="submission" date="2018-06" db="EMBL/GenBank/DDBJ databases">
        <title>Mutators as drivers of adaptation in pathogenic bacteria and a risk factor for host jumps and vaccine escape.</title>
        <authorList>
            <person name="Barnes A.C."/>
            <person name="Silayeva O."/>
        </authorList>
    </citation>
    <scope>NUCLEOTIDE SEQUENCE [LARGE SCALE GENOMIC DNA]</scope>
    <source>
        <strain evidence="3 5">QMA0445</strain>
    </source>
</reference>
<dbReference type="EMBL" id="QLQD01000084">
    <property type="protein sequence ID" value="RLU54666.1"/>
    <property type="molecule type" value="Genomic_DNA"/>
</dbReference>
<dbReference type="Pfam" id="PF03352">
    <property type="entry name" value="Adenine_glyco"/>
    <property type="match status" value="1"/>
</dbReference>
<dbReference type="Proteomes" id="UP000269148">
    <property type="component" value="Unassembled WGS sequence"/>
</dbReference>
<keyword evidence="1" id="KW-0479">Metal-binding</keyword>
<dbReference type="InterPro" id="IPR011257">
    <property type="entry name" value="DNA_glycosylase"/>
</dbReference>